<evidence type="ECO:0000256" key="3">
    <source>
        <dbReference type="SAM" id="MobiDB-lite"/>
    </source>
</evidence>
<feature type="region of interest" description="Disordered" evidence="3">
    <location>
        <begin position="382"/>
        <end position="408"/>
    </location>
</feature>
<feature type="compositionally biased region" description="Acidic residues" evidence="3">
    <location>
        <begin position="105"/>
        <end position="114"/>
    </location>
</feature>
<dbReference type="InterPro" id="IPR002562">
    <property type="entry name" value="3'-5'_exonuclease_dom"/>
</dbReference>
<dbReference type="Pfam" id="PF01612">
    <property type="entry name" value="DNA_pol_A_exo1"/>
    <property type="match status" value="1"/>
</dbReference>
<dbReference type="SMART" id="SM00474">
    <property type="entry name" value="35EXOc"/>
    <property type="match status" value="1"/>
</dbReference>
<evidence type="ECO:0000313" key="6">
    <source>
        <dbReference type="Proteomes" id="UP001174934"/>
    </source>
</evidence>
<keyword evidence="6" id="KW-1185">Reference proteome</keyword>
<dbReference type="InterPro" id="IPR012337">
    <property type="entry name" value="RNaseH-like_sf"/>
</dbReference>
<feature type="region of interest" description="Disordered" evidence="3">
    <location>
        <begin position="71"/>
        <end position="123"/>
    </location>
</feature>
<feature type="region of interest" description="Disordered" evidence="3">
    <location>
        <begin position="422"/>
        <end position="463"/>
    </location>
</feature>
<evidence type="ECO:0000259" key="4">
    <source>
        <dbReference type="SMART" id="SM00474"/>
    </source>
</evidence>
<feature type="compositionally biased region" description="Low complexity" evidence="3">
    <location>
        <begin position="383"/>
        <end position="397"/>
    </location>
</feature>
<keyword evidence="1" id="KW-0540">Nuclease</keyword>
<dbReference type="PANTHER" id="PTHR13620">
    <property type="entry name" value="3-5 EXONUCLEASE"/>
    <property type="match status" value="1"/>
</dbReference>
<accession>A0AA39XMJ8</accession>
<organism evidence="5 6">
    <name type="scientific">Bombardia bombarda</name>
    <dbReference type="NCBI Taxonomy" id="252184"/>
    <lineage>
        <taxon>Eukaryota</taxon>
        <taxon>Fungi</taxon>
        <taxon>Dikarya</taxon>
        <taxon>Ascomycota</taxon>
        <taxon>Pezizomycotina</taxon>
        <taxon>Sordariomycetes</taxon>
        <taxon>Sordariomycetidae</taxon>
        <taxon>Sordariales</taxon>
        <taxon>Lasiosphaeriaceae</taxon>
        <taxon>Bombardia</taxon>
    </lineage>
</organism>
<dbReference type="CDD" id="cd06141">
    <property type="entry name" value="WRN_exo"/>
    <property type="match status" value="1"/>
</dbReference>
<protein>
    <recommendedName>
        <fullName evidence="4">3'-5' exonuclease domain-containing protein</fullName>
    </recommendedName>
</protein>
<evidence type="ECO:0000256" key="2">
    <source>
        <dbReference type="ARBA" id="ARBA00022801"/>
    </source>
</evidence>
<dbReference type="GO" id="GO:0006139">
    <property type="term" value="P:nucleobase-containing compound metabolic process"/>
    <property type="evidence" value="ECO:0007669"/>
    <property type="project" value="InterPro"/>
</dbReference>
<dbReference type="GO" id="GO:0008408">
    <property type="term" value="F:3'-5' exonuclease activity"/>
    <property type="evidence" value="ECO:0007669"/>
    <property type="project" value="InterPro"/>
</dbReference>
<dbReference type="InterPro" id="IPR051132">
    <property type="entry name" value="3-5_Exonuclease_domain"/>
</dbReference>
<dbReference type="PANTHER" id="PTHR13620:SF104">
    <property type="entry name" value="EXONUCLEASE 3'-5' DOMAIN-CONTAINING PROTEIN 2"/>
    <property type="match status" value="1"/>
</dbReference>
<dbReference type="Gene3D" id="3.30.420.10">
    <property type="entry name" value="Ribonuclease H-like superfamily/Ribonuclease H"/>
    <property type="match status" value="1"/>
</dbReference>
<reference evidence="5" key="1">
    <citation type="submission" date="2023-06" db="EMBL/GenBank/DDBJ databases">
        <title>Genome-scale phylogeny and comparative genomics of the fungal order Sordariales.</title>
        <authorList>
            <consortium name="Lawrence Berkeley National Laboratory"/>
            <person name="Hensen N."/>
            <person name="Bonometti L."/>
            <person name="Westerberg I."/>
            <person name="Brannstrom I.O."/>
            <person name="Guillou S."/>
            <person name="Cros-Aarteil S."/>
            <person name="Calhoun S."/>
            <person name="Haridas S."/>
            <person name="Kuo A."/>
            <person name="Mondo S."/>
            <person name="Pangilinan J."/>
            <person name="Riley R."/>
            <person name="LaButti K."/>
            <person name="Andreopoulos B."/>
            <person name="Lipzen A."/>
            <person name="Chen C."/>
            <person name="Yanf M."/>
            <person name="Daum C."/>
            <person name="Ng V."/>
            <person name="Clum A."/>
            <person name="Steindorff A."/>
            <person name="Ohm R."/>
            <person name="Martin F."/>
            <person name="Silar P."/>
            <person name="Natvig D."/>
            <person name="Lalanne C."/>
            <person name="Gautier V."/>
            <person name="Ament-velasquez S.L."/>
            <person name="Kruys A."/>
            <person name="Hutchinson M.I."/>
            <person name="Powell A.J."/>
            <person name="Barry K."/>
            <person name="Miller A.N."/>
            <person name="Grigoriev I.V."/>
            <person name="Debuchy R."/>
            <person name="Gladieux P."/>
            <person name="Thoren M.H."/>
            <person name="Johannesson H."/>
        </authorList>
    </citation>
    <scope>NUCLEOTIDE SEQUENCE</scope>
    <source>
        <strain evidence="5">SMH3391-2</strain>
    </source>
</reference>
<gene>
    <name evidence="5" type="ORF">B0T17DRAFT_503820</name>
</gene>
<dbReference type="EMBL" id="JAULSR010000001">
    <property type="protein sequence ID" value="KAK0636356.1"/>
    <property type="molecule type" value="Genomic_DNA"/>
</dbReference>
<keyword evidence="2" id="KW-0378">Hydrolase</keyword>
<dbReference type="Proteomes" id="UP001174934">
    <property type="component" value="Unassembled WGS sequence"/>
</dbReference>
<dbReference type="FunFam" id="3.30.420.10:FF:000100">
    <property type="entry name" value="3'-5' exonuclease/helicase (Wrn), putative"/>
    <property type="match status" value="1"/>
</dbReference>
<sequence length="589" mass="65074">MESPDMTHKTWHISRGIVFAGDTRVAYPRLPMGRYHSSPAVVEHGETETHLFASPINDGGGKTIDLDTKELTHSRPSPTMGNPADVVDGQDGAPSAAETSTDPLQPEEDAEDPATIEPPFTPLDFKIPPEVFRAAKKAALGTPESFWTYNLYRGPGKDGASETKVKVHYCTTLHTTERVLKEYFVDEKVLGFDLEWAPDATKAQGARRNVCVAQLASESRIAIFHLALFPKNDSLVAPTFKKIMEDPDITKLGVWIKGDCTRLRNFLEIDSRGILELSNLYKLVKYSTTGEYQFVNRKLVSLSTQVLEYLDLPLFKGQDVRSSDWSRPLKMDQIIYSASDAYAAVHLFAILDHHRKKLDPTPPLPHHAERNLPIRLADGVLLPTPDAASEPTAPPAESTDDGPELSTDYLKTLDGSIQIEAEADGPDSGEQAAPALQEPVTQNDTATTPAAQKTTCQPKPPKDARITEAELWASQYRLAHPPTSASGFRAVVSGPALRAYYLWRNNEDLHPERIAALLRDPPLKTSTMVSYILDAIRLDKLPYDKARMRAEVACSATHLLQLWWYKEFLKELESDESAEGQGGGEDGGK</sequence>
<dbReference type="GO" id="GO:0005634">
    <property type="term" value="C:nucleus"/>
    <property type="evidence" value="ECO:0007669"/>
    <property type="project" value="TreeGrafter"/>
</dbReference>
<evidence type="ECO:0000313" key="5">
    <source>
        <dbReference type="EMBL" id="KAK0636356.1"/>
    </source>
</evidence>
<name>A0AA39XMJ8_9PEZI</name>
<evidence type="ECO:0000256" key="1">
    <source>
        <dbReference type="ARBA" id="ARBA00022722"/>
    </source>
</evidence>
<dbReference type="AlphaFoldDB" id="A0AA39XMJ8"/>
<dbReference type="GO" id="GO:0005737">
    <property type="term" value="C:cytoplasm"/>
    <property type="evidence" value="ECO:0007669"/>
    <property type="project" value="TreeGrafter"/>
</dbReference>
<dbReference type="InterPro" id="IPR036397">
    <property type="entry name" value="RNaseH_sf"/>
</dbReference>
<feature type="domain" description="3'-5' exonuclease" evidence="4">
    <location>
        <begin position="167"/>
        <end position="356"/>
    </location>
</feature>
<feature type="compositionally biased region" description="Polar residues" evidence="3">
    <location>
        <begin position="439"/>
        <end position="457"/>
    </location>
</feature>
<dbReference type="GO" id="GO:0003676">
    <property type="term" value="F:nucleic acid binding"/>
    <property type="evidence" value="ECO:0007669"/>
    <property type="project" value="InterPro"/>
</dbReference>
<comment type="caution">
    <text evidence="5">The sequence shown here is derived from an EMBL/GenBank/DDBJ whole genome shotgun (WGS) entry which is preliminary data.</text>
</comment>
<dbReference type="SUPFAM" id="SSF53098">
    <property type="entry name" value="Ribonuclease H-like"/>
    <property type="match status" value="1"/>
</dbReference>
<proteinExistence type="predicted"/>